<name>A0ABW1L095_9PROT</name>
<dbReference type="PANTHER" id="PTHR33337">
    <property type="entry name" value="GFA DOMAIN-CONTAINING PROTEIN"/>
    <property type="match status" value="1"/>
</dbReference>
<evidence type="ECO:0000256" key="1">
    <source>
        <dbReference type="ARBA" id="ARBA00005495"/>
    </source>
</evidence>
<comment type="caution">
    <text evidence="6">The sequence shown here is derived from an EMBL/GenBank/DDBJ whole genome shotgun (WGS) entry which is preliminary data.</text>
</comment>
<sequence length="127" mass="13626">MSAETHLASCQCGAARAEMTGAPKFVSNCHCAACRKATGGAISTWVGFDDSQVRWLTEKPSYYASSAGVKRGYCAKCGTPLTYAGEKWAGETHFLIGVMEKPENYTPQGEVFADEALPWAQHIEGAN</sequence>
<accession>A0ABW1L095</accession>
<evidence type="ECO:0000313" key="7">
    <source>
        <dbReference type="Proteomes" id="UP001596116"/>
    </source>
</evidence>
<dbReference type="RefSeq" id="WP_379880933.1">
    <property type="nucleotide sequence ID" value="NZ_JBHPON010000003.1"/>
</dbReference>
<evidence type="ECO:0000256" key="4">
    <source>
        <dbReference type="ARBA" id="ARBA00023239"/>
    </source>
</evidence>
<gene>
    <name evidence="6" type="ORF">ACFMB1_19125</name>
</gene>
<organism evidence="6 7">
    <name type="scientific">Hyphococcus aureus</name>
    <dbReference type="NCBI Taxonomy" id="2666033"/>
    <lineage>
        <taxon>Bacteria</taxon>
        <taxon>Pseudomonadati</taxon>
        <taxon>Pseudomonadota</taxon>
        <taxon>Alphaproteobacteria</taxon>
        <taxon>Parvularculales</taxon>
        <taxon>Parvularculaceae</taxon>
        <taxon>Hyphococcus</taxon>
    </lineage>
</organism>
<keyword evidence="7" id="KW-1185">Reference proteome</keyword>
<keyword evidence="2" id="KW-0479">Metal-binding</keyword>
<dbReference type="SUPFAM" id="SSF51316">
    <property type="entry name" value="Mss4-like"/>
    <property type="match status" value="1"/>
</dbReference>
<dbReference type="Pfam" id="PF04828">
    <property type="entry name" value="GFA"/>
    <property type="match status" value="1"/>
</dbReference>
<feature type="domain" description="CENP-V/GFA" evidence="5">
    <location>
        <begin position="6"/>
        <end position="120"/>
    </location>
</feature>
<dbReference type="PROSITE" id="PS51891">
    <property type="entry name" value="CENP_V_GFA"/>
    <property type="match status" value="1"/>
</dbReference>
<dbReference type="Gene3D" id="3.90.1590.10">
    <property type="entry name" value="glutathione-dependent formaldehyde- activating enzyme (gfa)"/>
    <property type="match status" value="1"/>
</dbReference>
<dbReference type="InterPro" id="IPR006913">
    <property type="entry name" value="CENP-V/GFA"/>
</dbReference>
<comment type="similarity">
    <text evidence="1">Belongs to the Gfa family.</text>
</comment>
<reference evidence="6 7" key="1">
    <citation type="submission" date="2024-09" db="EMBL/GenBank/DDBJ databases">
        <authorList>
            <person name="Zhang Z.-H."/>
        </authorList>
    </citation>
    <scope>NUCLEOTIDE SEQUENCE [LARGE SCALE GENOMIC DNA]</scope>
    <source>
        <strain evidence="6 7">HHTR114</strain>
    </source>
</reference>
<keyword evidence="3" id="KW-0862">Zinc</keyword>
<dbReference type="EMBL" id="JBHPON010000003">
    <property type="protein sequence ID" value="MFC6037674.1"/>
    <property type="molecule type" value="Genomic_DNA"/>
</dbReference>
<dbReference type="InterPro" id="IPR011057">
    <property type="entry name" value="Mss4-like_sf"/>
</dbReference>
<evidence type="ECO:0000256" key="3">
    <source>
        <dbReference type="ARBA" id="ARBA00022833"/>
    </source>
</evidence>
<evidence type="ECO:0000256" key="2">
    <source>
        <dbReference type="ARBA" id="ARBA00022723"/>
    </source>
</evidence>
<dbReference type="Proteomes" id="UP001596116">
    <property type="component" value="Unassembled WGS sequence"/>
</dbReference>
<proteinExistence type="inferred from homology"/>
<keyword evidence="4" id="KW-0456">Lyase</keyword>
<protein>
    <submittedName>
        <fullName evidence="6">GFA family protein</fullName>
    </submittedName>
</protein>
<evidence type="ECO:0000313" key="6">
    <source>
        <dbReference type="EMBL" id="MFC6037674.1"/>
    </source>
</evidence>
<dbReference type="PANTHER" id="PTHR33337:SF40">
    <property type="entry name" value="CENP-V_GFA DOMAIN-CONTAINING PROTEIN-RELATED"/>
    <property type="match status" value="1"/>
</dbReference>
<evidence type="ECO:0000259" key="5">
    <source>
        <dbReference type="PROSITE" id="PS51891"/>
    </source>
</evidence>